<feature type="transmembrane region" description="Helical" evidence="6">
    <location>
        <begin position="101"/>
        <end position="122"/>
    </location>
</feature>
<dbReference type="InterPro" id="IPR020846">
    <property type="entry name" value="MFS_dom"/>
</dbReference>
<dbReference type="NCBIfam" id="NF033135">
    <property type="entry name" value="cmx_cmrA"/>
    <property type="match status" value="1"/>
</dbReference>
<sequence length="392" mass="39382">MPLPLYLLALAVFAMGTSEFMLAGLLPDIASDLDVTVATAGILTSAFAIGMVVGAPLVAALARDWPRRSSLLGFVLAFAAAHAVGAVTTSFPVLFATRVVAALANAGFLAVALTAAATLVPADKKGRALAVLLSGTTMATIAGVPGGSVLGASFGWRATFWAVAALCLPAALGILRGIPRGRRKEEATGGPALRAELAQITRPRLILVMLLGALVNAATFASFTFLAPVVTDTAGLDELWISVVLVLFGAGSLVGVTVAGRLSDQRPGLVIAAGGPLLLLGWPALAVLADEPVALLTLVFVQGALSFALGSTLITRVLYEAAGAPTMAGSYATAALNAGAATGPLIAATTLNTAVGTLGPLWVSGFLVAAALLITFPVRTVVAGGRSAEVLR</sequence>
<dbReference type="InterPro" id="IPR036259">
    <property type="entry name" value="MFS_trans_sf"/>
</dbReference>
<dbReference type="EMBL" id="JAXCEI010000009">
    <property type="protein sequence ID" value="MFA1541376.1"/>
    <property type="molecule type" value="Genomic_DNA"/>
</dbReference>
<feature type="domain" description="Major facilitator superfamily (MFS) profile" evidence="7">
    <location>
        <begin position="4"/>
        <end position="383"/>
    </location>
</feature>
<keyword evidence="5 6" id="KW-0472">Membrane</keyword>
<dbReference type="Pfam" id="PF07690">
    <property type="entry name" value="MFS_1"/>
    <property type="match status" value="1"/>
</dbReference>
<evidence type="ECO:0000313" key="9">
    <source>
        <dbReference type="Proteomes" id="UP001569963"/>
    </source>
</evidence>
<evidence type="ECO:0000259" key="7">
    <source>
        <dbReference type="PROSITE" id="PS50850"/>
    </source>
</evidence>
<dbReference type="SUPFAM" id="SSF103473">
    <property type="entry name" value="MFS general substrate transporter"/>
    <property type="match status" value="1"/>
</dbReference>
<feature type="transmembrane region" description="Helical" evidence="6">
    <location>
        <begin position="361"/>
        <end position="382"/>
    </location>
</feature>
<feature type="transmembrane region" description="Helical" evidence="6">
    <location>
        <begin position="205"/>
        <end position="227"/>
    </location>
</feature>
<keyword evidence="9" id="KW-1185">Reference proteome</keyword>
<dbReference type="RefSeq" id="WP_371951535.1">
    <property type="nucleotide sequence ID" value="NZ_JAXCEI010000009.1"/>
</dbReference>
<feature type="transmembrane region" description="Helical" evidence="6">
    <location>
        <begin position="295"/>
        <end position="319"/>
    </location>
</feature>
<name>A0ABV4QDY6_9ACTN</name>
<dbReference type="InterPro" id="IPR050189">
    <property type="entry name" value="MFS_Efflux_Transporters"/>
</dbReference>
<feature type="transmembrane region" description="Helical" evidence="6">
    <location>
        <begin position="269"/>
        <end position="289"/>
    </location>
</feature>
<evidence type="ECO:0000256" key="6">
    <source>
        <dbReference type="SAM" id="Phobius"/>
    </source>
</evidence>
<comment type="subcellular location">
    <subcellularLocation>
        <location evidence="1">Cell membrane</location>
        <topology evidence="1">Multi-pass membrane protein</topology>
    </subcellularLocation>
</comment>
<feature type="transmembrane region" description="Helical" evidence="6">
    <location>
        <begin position="158"/>
        <end position="175"/>
    </location>
</feature>
<keyword evidence="3 6" id="KW-0812">Transmembrane</keyword>
<dbReference type="PROSITE" id="PS50850">
    <property type="entry name" value="MFS"/>
    <property type="match status" value="1"/>
</dbReference>
<protein>
    <submittedName>
        <fullName evidence="8">Cmx/CmrA family chloramphenicol efflux MFS transporter</fullName>
    </submittedName>
</protein>
<reference evidence="8 9" key="1">
    <citation type="submission" date="2023-11" db="EMBL/GenBank/DDBJ databases">
        <title>Actinomadura monticuli sp. nov., isolated from volcanic ash.</title>
        <authorList>
            <person name="Lee S.D."/>
            <person name="Yang H."/>
            <person name="Kim I.S."/>
        </authorList>
    </citation>
    <scope>NUCLEOTIDE SEQUENCE [LARGE SCALE GENOMIC DNA]</scope>
    <source>
        <strain evidence="8 9">DLS-62</strain>
    </source>
</reference>
<dbReference type="PANTHER" id="PTHR43124">
    <property type="entry name" value="PURINE EFFLUX PUMP PBUE"/>
    <property type="match status" value="1"/>
</dbReference>
<evidence type="ECO:0000256" key="5">
    <source>
        <dbReference type="ARBA" id="ARBA00023136"/>
    </source>
</evidence>
<feature type="transmembrane region" description="Helical" evidence="6">
    <location>
        <begin position="129"/>
        <end position="152"/>
    </location>
</feature>
<dbReference type="Gene3D" id="1.20.1250.20">
    <property type="entry name" value="MFS general substrate transporter like domains"/>
    <property type="match status" value="1"/>
</dbReference>
<gene>
    <name evidence="8" type="ORF">SM611_20820</name>
</gene>
<keyword evidence="2" id="KW-1003">Cell membrane</keyword>
<proteinExistence type="predicted"/>
<accession>A0ABV4QDY6</accession>
<feature type="transmembrane region" description="Helical" evidence="6">
    <location>
        <begin position="239"/>
        <end position="262"/>
    </location>
</feature>
<organism evidence="8 9">
    <name type="scientific">Actinomadura monticuli</name>
    <dbReference type="NCBI Taxonomy" id="3097367"/>
    <lineage>
        <taxon>Bacteria</taxon>
        <taxon>Bacillati</taxon>
        <taxon>Actinomycetota</taxon>
        <taxon>Actinomycetes</taxon>
        <taxon>Streptosporangiales</taxon>
        <taxon>Thermomonosporaceae</taxon>
        <taxon>Actinomadura</taxon>
    </lineage>
</organism>
<feature type="transmembrane region" description="Helical" evidence="6">
    <location>
        <begin position="331"/>
        <end position="355"/>
    </location>
</feature>
<evidence type="ECO:0000313" key="8">
    <source>
        <dbReference type="EMBL" id="MFA1541376.1"/>
    </source>
</evidence>
<keyword evidence="4 6" id="KW-1133">Transmembrane helix</keyword>
<dbReference type="CDD" id="cd17324">
    <property type="entry name" value="MFS_NepI_like"/>
    <property type="match status" value="1"/>
</dbReference>
<dbReference type="InterPro" id="IPR011701">
    <property type="entry name" value="MFS"/>
</dbReference>
<feature type="transmembrane region" description="Helical" evidence="6">
    <location>
        <begin position="74"/>
        <end position="95"/>
    </location>
</feature>
<evidence type="ECO:0000256" key="2">
    <source>
        <dbReference type="ARBA" id="ARBA00022475"/>
    </source>
</evidence>
<dbReference type="PANTHER" id="PTHR43124:SF3">
    <property type="entry name" value="CHLORAMPHENICOL EFFLUX PUMP RV0191"/>
    <property type="match status" value="1"/>
</dbReference>
<feature type="transmembrane region" description="Helical" evidence="6">
    <location>
        <begin position="42"/>
        <end position="62"/>
    </location>
</feature>
<dbReference type="Proteomes" id="UP001569963">
    <property type="component" value="Unassembled WGS sequence"/>
</dbReference>
<evidence type="ECO:0000256" key="1">
    <source>
        <dbReference type="ARBA" id="ARBA00004651"/>
    </source>
</evidence>
<evidence type="ECO:0000256" key="4">
    <source>
        <dbReference type="ARBA" id="ARBA00022989"/>
    </source>
</evidence>
<evidence type="ECO:0000256" key="3">
    <source>
        <dbReference type="ARBA" id="ARBA00022692"/>
    </source>
</evidence>
<comment type="caution">
    <text evidence="8">The sequence shown here is derived from an EMBL/GenBank/DDBJ whole genome shotgun (WGS) entry which is preliminary data.</text>
</comment>